<dbReference type="EC" id="2.7.8.5" evidence="10"/>
<evidence type="ECO:0000256" key="10">
    <source>
        <dbReference type="RuleBase" id="RU365024"/>
    </source>
</evidence>
<evidence type="ECO:0000256" key="9">
    <source>
        <dbReference type="ARBA" id="ARBA00048586"/>
    </source>
</evidence>
<dbReference type="AlphaFoldDB" id="A0AB38M4J6"/>
<evidence type="ECO:0000256" key="3">
    <source>
        <dbReference type="ARBA" id="ARBA00022516"/>
    </source>
</evidence>
<comment type="subcellular location">
    <subcellularLocation>
        <location evidence="10">Mitochondrion</location>
    </subcellularLocation>
</comment>
<evidence type="ECO:0000256" key="1">
    <source>
        <dbReference type="ARBA" id="ARBA00005042"/>
    </source>
</evidence>
<evidence type="ECO:0000313" key="13">
    <source>
        <dbReference type="Proteomes" id="UP000305064"/>
    </source>
</evidence>
<dbReference type="Proteomes" id="UP000305064">
    <property type="component" value="Unassembled WGS sequence"/>
</dbReference>
<evidence type="ECO:0000256" key="5">
    <source>
        <dbReference type="ARBA" id="ARBA00022737"/>
    </source>
</evidence>
<keyword evidence="10" id="KW-0067">ATP-binding</keyword>
<dbReference type="GO" id="GO:0008444">
    <property type="term" value="F:CDP-diacylglycerol-glycerol-3-phosphate 3-phosphatidyltransferase activity"/>
    <property type="evidence" value="ECO:0007669"/>
    <property type="project" value="UniProtKB-EC"/>
</dbReference>
<evidence type="ECO:0000313" key="12">
    <source>
        <dbReference type="EMBL" id="THY77211.1"/>
    </source>
</evidence>
<comment type="similarity">
    <text evidence="2 10">Belongs to the CDP-alcohol phosphatidyltransferase class-II family.</text>
</comment>
<proteinExistence type="inferred from homology"/>
<dbReference type="GO" id="GO:0032049">
    <property type="term" value="P:cardiolipin biosynthetic process"/>
    <property type="evidence" value="ECO:0007669"/>
    <property type="project" value="InterPro"/>
</dbReference>
<dbReference type="SMART" id="SM00155">
    <property type="entry name" value="PLDc"/>
    <property type="match status" value="2"/>
</dbReference>
<dbReference type="SUPFAM" id="SSF56024">
    <property type="entry name" value="Phospholipase D/nuclease"/>
    <property type="match status" value="1"/>
</dbReference>
<sequence>MPMKRRYSNSSVAPPAIAPSPAAALGGLNTELDKLSPRFDISSSQIKILRSPSDFYETLKANSLRGTRETPKASCATLLAALIDEFGPDRVEVCMYHTPNLTGIRKSIIPKRINEGWGLQHMKLYGIDDEIIMSGANLSSDYFTNRQDRYHLISSKRITDYFSKVHETVCSISYRVVPNASAPGGFNLDWPTTNAHPAPLNDPKEFITQATKLLAPLLKPAATTSLQTSQTDTQIYPLLQLTPLLKPDTSTELPALTTILKALATPAFAGSKWTFTAGYFNMTPWLRDLLLASNPSSANVIAASPWANGFYGSPGVSGMLPAAYTLLGRRFLSSVKKAGLENQITLKEWRKGTVNTPDGWTYHAKGIWLTLKDQPGPSVSLIGSSNYTKRSYSLDLEANAMIVTRDVGLMKRLREEEEWLQEYATKVDQGTFEKTERRVGLHVRIAMWIVTLVGGALLAGLGATELGGLDGGLDLAGGLLDGGSALDGLHVQVLAVTALGVAGDGVVDELARGGGGLEGGLAVRLGGLVPVLAELGGDLDLVVNGVDAEGLGVGERRVLGDWSQ</sequence>
<dbReference type="EMBL" id="QZBJ01000012">
    <property type="protein sequence ID" value="THY77211.1"/>
    <property type="molecule type" value="Genomic_DNA"/>
</dbReference>
<dbReference type="Gene3D" id="3.30.870.10">
    <property type="entry name" value="Endonuclease Chain A"/>
    <property type="match status" value="2"/>
</dbReference>
<protein>
    <recommendedName>
        <fullName evidence="10">CDP-diacylglycerol--glycerol-3-phosphate 3-phosphatidyltransferase</fullName>
        <ecNumber evidence="10">2.7.8.5</ecNumber>
    </recommendedName>
</protein>
<dbReference type="PANTHER" id="PTHR12586">
    <property type="entry name" value="CDP-DIACYLGLYCEROL--SERINE O-PHOSPHATIDYLTRANSFERASE"/>
    <property type="match status" value="1"/>
</dbReference>
<comment type="catalytic activity">
    <reaction evidence="9 10">
        <text>a CDP-1,2-diacyl-sn-glycerol + sn-glycerol 3-phosphate = a 1,2-diacyl-sn-glycero-3-phospho-(1'-sn-glycero-3'-phosphate) + CMP + H(+)</text>
        <dbReference type="Rhea" id="RHEA:12593"/>
        <dbReference type="ChEBI" id="CHEBI:15378"/>
        <dbReference type="ChEBI" id="CHEBI:57597"/>
        <dbReference type="ChEBI" id="CHEBI:58332"/>
        <dbReference type="ChEBI" id="CHEBI:60110"/>
        <dbReference type="ChEBI" id="CHEBI:60377"/>
        <dbReference type="EC" id="2.7.8.5"/>
    </reaction>
</comment>
<evidence type="ECO:0000259" key="11">
    <source>
        <dbReference type="PROSITE" id="PS50035"/>
    </source>
</evidence>
<evidence type="ECO:0000256" key="2">
    <source>
        <dbReference type="ARBA" id="ARBA00010682"/>
    </source>
</evidence>
<evidence type="ECO:0000256" key="8">
    <source>
        <dbReference type="ARBA" id="ARBA00023264"/>
    </source>
</evidence>
<keyword evidence="10" id="KW-0547">Nucleotide-binding</keyword>
<dbReference type="InterPro" id="IPR016270">
    <property type="entry name" value="PGS1"/>
</dbReference>
<dbReference type="InterPro" id="IPR001736">
    <property type="entry name" value="PLipase_D/transphosphatidylase"/>
</dbReference>
<dbReference type="GO" id="GO:0005739">
    <property type="term" value="C:mitochondrion"/>
    <property type="evidence" value="ECO:0007669"/>
    <property type="project" value="UniProtKB-SubCell"/>
</dbReference>
<organism evidence="12 13">
    <name type="scientific">Aureobasidium pullulans</name>
    <name type="common">Black yeast</name>
    <name type="synonym">Pullularia pullulans</name>
    <dbReference type="NCBI Taxonomy" id="5580"/>
    <lineage>
        <taxon>Eukaryota</taxon>
        <taxon>Fungi</taxon>
        <taxon>Dikarya</taxon>
        <taxon>Ascomycota</taxon>
        <taxon>Pezizomycotina</taxon>
        <taxon>Dothideomycetes</taxon>
        <taxon>Dothideomycetidae</taxon>
        <taxon>Dothideales</taxon>
        <taxon>Saccotheciaceae</taxon>
        <taxon>Aureobasidium</taxon>
    </lineage>
</organism>
<dbReference type="GO" id="GO:0005524">
    <property type="term" value="F:ATP binding"/>
    <property type="evidence" value="ECO:0007669"/>
    <property type="project" value="UniProtKB-KW"/>
</dbReference>
<dbReference type="PANTHER" id="PTHR12586:SF1">
    <property type="entry name" value="CDP-DIACYLGLYCEROL--GLYCEROL-3-PHOSPHATE 3-PHOSPHATIDYLTRANSFERASE, MITOCHONDRIAL"/>
    <property type="match status" value="1"/>
</dbReference>
<evidence type="ECO:0000256" key="6">
    <source>
        <dbReference type="ARBA" id="ARBA00023098"/>
    </source>
</evidence>
<comment type="caution">
    <text evidence="12">The sequence shown here is derived from an EMBL/GenBank/DDBJ whole genome shotgun (WGS) entry which is preliminary data.</text>
</comment>
<dbReference type="CDD" id="cd09137">
    <property type="entry name" value="PLDc_PGS1_euk_2"/>
    <property type="match status" value="1"/>
</dbReference>
<reference evidence="12 13" key="1">
    <citation type="submission" date="2018-10" db="EMBL/GenBank/DDBJ databases">
        <title>Fifty Aureobasidium pullulans genomes reveal a recombining polyextremotolerant generalist.</title>
        <authorList>
            <person name="Gostincar C."/>
            <person name="Turk M."/>
            <person name="Zajc J."/>
            <person name="Gunde-Cimerman N."/>
        </authorList>
    </citation>
    <scope>NUCLEOTIDE SEQUENCE [LARGE SCALE GENOMIC DNA]</scope>
    <source>
        <strain evidence="12 13">EXF-4256</strain>
    </source>
</reference>
<feature type="domain" description="PLD phosphodiesterase" evidence="11">
    <location>
        <begin position="116"/>
        <end position="142"/>
    </location>
</feature>
<keyword evidence="8 10" id="KW-1208">Phospholipid metabolism</keyword>
<keyword evidence="3 10" id="KW-0444">Lipid biosynthesis</keyword>
<keyword evidence="7 10" id="KW-0594">Phospholipid biosynthesis</keyword>
<comment type="function">
    <text evidence="10">Functions in the biosynthesis of the anionic phospholipids phosphatidylglycerol and cardiolipin.</text>
</comment>
<keyword evidence="4 10" id="KW-0808">Transferase</keyword>
<name>A0AB38M4J6_AURPU</name>
<keyword evidence="10" id="KW-0496">Mitochondrion</keyword>
<gene>
    <name evidence="12" type="ORF">D6C94_02425</name>
</gene>
<keyword evidence="5" id="KW-0677">Repeat</keyword>
<keyword evidence="6 10" id="KW-0443">Lipid metabolism</keyword>
<evidence type="ECO:0000256" key="4">
    <source>
        <dbReference type="ARBA" id="ARBA00022679"/>
    </source>
</evidence>
<comment type="pathway">
    <text evidence="1 10">Phospholipid metabolism; phosphatidylglycerol biosynthesis; phosphatidylglycerol from CDP-diacylglycerol: step 1/2.</text>
</comment>
<accession>A0AB38M4J6</accession>
<evidence type="ECO:0000256" key="7">
    <source>
        <dbReference type="ARBA" id="ARBA00023209"/>
    </source>
</evidence>
<dbReference type="PROSITE" id="PS50035">
    <property type="entry name" value="PLD"/>
    <property type="match status" value="1"/>
</dbReference>